<dbReference type="Proteomes" id="UP000739538">
    <property type="component" value="Unassembled WGS sequence"/>
</dbReference>
<dbReference type="InterPro" id="IPR002477">
    <property type="entry name" value="Peptidoglycan-bd-like"/>
</dbReference>
<dbReference type="Pfam" id="PF01471">
    <property type="entry name" value="PG_binding_1"/>
    <property type="match status" value="1"/>
</dbReference>
<proteinExistence type="predicted"/>
<dbReference type="InterPro" id="IPR036365">
    <property type="entry name" value="PGBD-like_sf"/>
</dbReference>
<reference evidence="2" key="2">
    <citation type="journal article" date="2021" name="Microbiome">
        <title>Successional dynamics and alternative stable states in a saline activated sludge microbial community over 9 years.</title>
        <authorList>
            <person name="Wang Y."/>
            <person name="Ye J."/>
            <person name="Ju F."/>
            <person name="Liu L."/>
            <person name="Boyd J.A."/>
            <person name="Deng Y."/>
            <person name="Parks D.H."/>
            <person name="Jiang X."/>
            <person name="Yin X."/>
            <person name="Woodcroft B.J."/>
            <person name="Tyson G.W."/>
            <person name="Hugenholtz P."/>
            <person name="Polz M.F."/>
            <person name="Zhang T."/>
        </authorList>
    </citation>
    <scope>NUCLEOTIDE SEQUENCE</scope>
    <source>
        <strain evidence="2">HKST-UBA02</strain>
    </source>
</reference>
<dbReference type="SUPFAM" id="SSF47090">
    <property type="entry name" value="PGBD-like"/>
    <property type="match status" value="1"/>
</dbReference>
<feature type="domain" description="Peptidoglycan binding-like" evidence="1">
    <location>
        <begin position="3"/>
        <end position="57"/>
    </location>
</feature>
<protein>
    <submittedName>
        <fullName evidence="2">Peptidoglycan-binding protein</fullName>
    </submittedName>
</protein>
<sequence>MKGKLVKTVQRALRNEGYSPGPIDGIYGPQTAAAVRSFQLWAGLAVDGEVGPLTAEELGVEWY</sequence>
<evidence type="ECO:0000313" key="3">
    <source>
        <dbReference type="Proteomes" id="UP000739538"/>
    </source>
</evidence>
<evidence type="ECO:0000313" key="2">
    <source>
        <dbReference type="EMBL" id="MCA9757699.1"/>
    </source>
</evidence>
<gene>
    <name evidence="2" type="ORF">KDA27_18000</name>
</gene>
<dbReference type="Gene3D" id="1.10.101.10">
    <property type="entry name" value="PGBD-like superfamily/PGBD"/>
    <property type="match status" value="1"/>
</dbReference>
<name>A0A956SFN6_UNCEI</name>
<reference evidence="2" key="1">
    <citation type="submission" date="2020-04" db="EMBL/GenBank/DDBJ databases">
        <authorList>
            <person name="Zhang T."/>
        </authorList>
    </citation>
    <scope>NUCLEOTIDE SEQUENCE</scope>
    <source>
        <strain evidence="2">HKST-UBA02</strain>
    </source>
</reference>
<comment type="caution">
    <text evidence="2">The sequence shown here is derived from an EMBL/GenBank/DDBJ whole genome shotgun (WGS) entry which is preliminary data.</text>
</comment>
<accession>A0A956SFN6</accession>
<dbReference type="InterPro" id="IPR036366">
    <property type="entry name" value="PGBDSf"/>
</dbReference>
<evidence type="ECO:0000259" key="1">
    <source>
        <dbReference type="Pfam" id="PF01471"/>
    </source>
</evidence>
<organism evidence="2 3">
    <name type="scientific">Eiseniibacteriota bacterium</name>
    <dbReference type="NCBI Taxonomy" id="2212470"/>
    <lineage>
        <taxon>Bacteria</taxon>
        <taxon>Candidatus Eiseniibacteriota</taxon>
    </lineage>
</organism>
<dbReference type="AlphaFoldDB" id="A0A956SFN6"/>
<dbReference type="EMBL" id="JAGQHS010000113">
    <property type="protein sequence ID" value="MCA9757699.1"/>
    <property type="molecule type" value="Genomic_DNA"/>
</dbReference>